<dbReference type="InterPro" id="IPR037047">
    <property type="entry name" value="PITH_dom_sf"/>
</dbReference>
<dbReference type="Proteomes" id="UP001233271">
    <property type="component" value="Chromosome 5"/>
</dbReference>
<evidence type="ECO:0000256" key="2">
    <source>
        <dbReference type="SAM" id="MobiDB-lite"/>
    </source>
</evidence>
<dbReference type="EMBL" id="AP028216">
    <property type="protein sequence ID" value="BEI93062.1"/>
    <property type="molecule type" value="Genomic_DNA"/>
</dbReference>
<evidence type="ECO:0000259" key="3">
    <source>
        <dbReference type="PROSITE" id="PS51532"/>
    </source>
</evidence>
<protein>
    <recommendedName>
        <fullName evidence="3">PITH domain-containing protein</fullName>
    </recommendedName>
</protein>
<dbReference type="GeneID" id="85496932"/>
<organism evidence="4 5">
    <name type="scientific">Cutaneotrichosporon cavernicola</name>
    <dbReference type="NCBI Taxonomy" id="279322"/>
    <lineage>
        <taxon>Eukaryota</taxon>
        <taxon>Fungi</taxon>
        <taxon>Dikarya</taxon>
        <taxon>Basidiomycota</taxon>
        <taxon>Agaricomycotina</taxon>
        <taxon>Tremellomycetes</taxon>
        <taxon>Trichosporonales</taxon>
        <taxon>Trichosporonaceae</taxon>
        <taxon>Cutaneotrichosporon</taxon>
    </lineage>
</organism>
<dbReference type="PANTHER" id="PTHR12175:SF1">
    <property type="entry name" value="PITH DOMAIN-CONTAINING PROTEIN 1"/>
    <property type="match status" value="1"/>
</dbReference>
<dbReference type="GO" id="GO:0005634">
    <property type="term" value="C:nucleus"/>
    <property type="evidence" value="ECO:0007669"/>
    <property type="project" value="TreeGrafter"/>
</dbReference>
<dbReference type="Pfam" id="PF06201">
    <property type="entry name" value="PITH"/>
    <property type="match status" value="1"/>
</dbReference>
<dbReference type="InterPro" id="IPR008979">
    <property type="entry name" value="Galactose-bd-like_sf"/>
</dbReference>
<comment type="similarity">
    <text evidence="1">Belongs to the PITHD1 family.</text>
</comment>
<dbReference type="GO" id="GO:0005737">
    <property type="term" value="C:cytoplasm"/>
    <property type="evidence" value="ECO:0007669"/>
    <property type="project" value="UniProtKB-ARBA"/>
</dbReference>
<dbReference type="AlphaFoldDB" id="A0AA48QX96"/>
<dbReference type="InterPro" id="IPR045099">
    <property type="entry name" value="PITH1-like"/>
</dbReference>
<dbReference type="KEGG" id="ccac:CcaHIS019_0506900"/>
<gene>
    <name evidence="4" type="ORF">CcaverHIS019_0506900</name>
</gene>
<dbReference type="SUPFAM" id="SSF49785">
    <property type="entry name" value="Galactose-binding domain-like"/>
    <property type="match status" value="1"/>
</dbReference>
<keyword evidence="5" id="KW-1185">Reference proteome</keyword>
<sequence length="224" mass="24780">MSCAHEAGHDHGHDHDHGDHEGHDHDVPMEAGPADSLYKVIDTEHVVALNAEGGAERGRVVIKDWANREDETIWLESELDDSLLLHIPFTASVSLRSITLKAGQEGFRPSEMRVFTNAAGLDFSDAESREPTQQFDVVDARQGAEYQVKAAKFTSVTSLALFFPHNESEGDDEETTRVYYVGLRGSWKPLPNKLDGSIVYESAPRPVDHKNRISDMGATSRPGF</sequence>
<evidence type="ECO:0000313" key="4">
    <source>
        <dbReference type="EMBL" id="BEI93062.1"/>
    </source>
</evidence>
<evidence type="ECO:0000256" key="1">
    <source>
        <dbReference type="ARBA" id="ARBA00025788"/>
    </source>
</evidence>
<feature type="domain" description="PITH" evidence="3">
    <location>
        <begin position="26"/>
        <end position="203"/>
    </location>
</feature>
<feature type="region of interest" description="Disordered" evidence="2">
    <location>
        <begin position="1"/>
        <end position="32"/>
    </location>
</feature>
<dbReference type="InterPro" id="IPR010400">
    <property type="entry name" value="PITH_dom"/>
</dbReference>
<evidence type="ECO:0000313" key="5">
    <source>
        <dbReference type="Proteomes" id="UP001233271"/>
    </source>
</evidence>
<dbReference type="RefSeq" id="XP_060458327.1">
    <property type="nucleotide sequence ID" value="XM_060601876.1"/>
</dbReference>
<proteinExistence type="inferred from homology"/>
<dbReference type="Gene3D" id="2.60.120.470">
    <property type="entry name" value="PITH domain"/>
    <property type="match status" value="1"/>
</dbReference>
<dbReference type="PROSITE" id="PS51532">
    <property type="entry name" value="PITH"/>
    <property type="match status" value="1"/>
</dbReference>
<feature type="compositionally biased region" description="Basic and acidic residues" evidence="2">
    <location>
        <begin position="1"/>
        <end position="28"/>
    </location>
</feature>
<feature type="region of interest" description="Disordered" evidence="2">
    <location>
        <begin position="205"/>
        <end position="224"/>
    </location>
</feature>
<dbReference type="PANTHER" id="PTHR12175">
    <property type="entry name" value="AD039 HT014 THIOREDOXIN FAMILY TRP26"/>
    <property type="match status" value="1"/>
</dbReference>
<accession>A0AA48QX96</accession>
<name>A0AA48QX96_9TREE</name>
<reference evidence="4" key="1">
    <citation type="journal article" date="2023" name="BMC Genomics">
        <title>Chromosome-level genome assemblies of Cutaneotrichosporon spp. (Trichosporonales, Basidiomycota) reveal imbalanced evolution between nucleotide sequences and chromosome synteny.</title>
        <authorList>
            <person name="Kobayashi Y."/>
            <person name="Kayamori A."/>
            <person name="Aoki K."/>
            <person name="Shiwa Y."/>
            <person name="Matsutani M."/>
            <person name="Fujita N."/>
            <person name="Sugita T."/>
            <person name="Iwasaki W."/>
            <person name="Tanaka N."/>
            <person name="Takashima M."/>
        </authorList>
    </citation>
    <scope>NUCLEOTIDE SEQUENCE</scope>
    <source>
        <strain evidence="4">HIS019</strain>
    </source>
</reference>